<evidence type="ECO:0000256" key="2">
    <source>
        <dbReference type="PROSITE-ProRule" id="PRU10007"/>
    </source>
</evidence>
<feature type="domain" description="Aldehyde dehydrogenase" evidence="4">
    <location>
        <begin position="38"/>
        <end position="488"/>
    </location>
</feature>
<comment type="caution">
    <text evidence="5">The sequence shown here is derived from an EMBL/GenBank/DDBJ whole genome shotgun (WGS) entry which is preliminary data.</text>
</comment>
<dbReference type="Proteomes" id="UP001500655">
    <property type="component" value="Unassembled WGS sequence"/>
</dbReference>
<dbReference type="PANTHER" id="PTHR11699">
    <property type="entry name" value="ALDEHYDE DEHYDROGENASE-RELATED"/>
    <property type="match status" value="1"/>
</dbReference>
<dbReference type="Pfam" id="PF00171">
    <property type="entry name" value="Aldedh"/>
    <property type="match status" value="1"/>
</dbReference>
<reference evidence="6" key="1">
    <citation type="journal article" date="2019" name="Int. J. Syst. Evol. Microbiol.">
        <title>The Global Catalogue of Microorganisms (GCM) 10K type strain sequencing project: providing services to taxonomists for standard genome sequencing and annotation.</title>
        <authorList>
            <consortium name="The Broad Institute Genomics Platform"/>
            <consortium name="The Broad Institute Genome Sequencing Center for Infectious Disease"/>
            <person name="Wu L."/>
            <person name="Ma J."/>
        </authorList>
    </citation>
    <scope>NUCLEOTIDE SEQUENCE [LARGE SCALE GENOMIC DNA]</scope>
    <source>
        <strain evidence="6">JCM 13249</strain>
    </source>
</reference>
<protein>
    <submittedName>
        <fullName evidence="5">Aldehyde dehydrogenase family protein</fullName>
    </submittedName>
</protein>
<dbReference type="PROSITE" id="PS00687">
    <property type="entry name" value="ALDEHYDE_DEHYDR_GLU"/>
    <property type="match status" value="1"/>
</dbReference>
<comment type="similarity">
    <text evidence="3">Belongs to the aldehyde dehydrogenase family.</text>
</comment>
<dbReference type="InterPro" id="IPR016161">
    <property type="entry name" value="Ald_DH/histidinol_DH"/>
</dbReference>
<dbReference type="SUPFAM" id="SSF53720">
    <property type="entry name" value="ALDH-like"/>
    <property type="match status" value="1"/>
</dbReference>
<dbReference type="InterPro" id="IPR029510">
    <property type="entry name" value="Ald_DH_CS_GLU"/>
</dbReference>
<dbReference type="Gene3D" id="3.40.309.10">
    <property type="entry name" value="Aldehyde Dehydrogenase, Chain A, domain 2"/>
    <property type="match status" value="1"/>
</dbReference>
<organism evidence="5 6">
    <name type="scientific">Luedemannella helvata</name>
    <dbReference type="NCBI Taxonomy" id="349315"/>
    <lineage>
        <taxon>Bacteria</taxon>
        <taxon>Bacillati</taxon>
        <taxon>Actinomycetota</taxon>
        <taxon>Actinomycetes</taxon>
        <taxon>Micromonosporales</taxon>
        <taxon>Micromonosporaceae</taxon>
        <taxon>Luedemannella</taxon>
    </lineage>
</organism>
<evidence type="ECO:0000259" key="4">
    <source>
        <dbReference type="Pfam" id="PF00171"/>
    </source>
</evidence>
<evidence type="ECO:0000313" key="6">
    <source>
        <dbReference type="Proteomes" id="UP001500655"/>
    </source>
</evidence>
<dbReference type="InterPro" id="IPR016163">
    <property type="entry name" value="Ald_DH_C"/>
</dbReference>
<keyword evidence="1 3" id="KW-0560">Oxidoreductase</keyword>
<name>A0ABP4X894_9ACTN</name>
<dbReference type="RefSeq" id="WP_344085064.1">
    <property type="nucleotide sequence ID" value="NZ_BAAALS010000024.1"/>
</dbReference>
<dbReference type="InterPro" id="IPR016162">
    <property type="entry name" value="Ald_DH_N"/>
</dbReference>
<sequence>MSTGSIAALADRVRDRLAAEPPGITVAGEPVTGLAGAETVDPSTAAPLTHVPQATEAVVDRAVRAGLAAQPGWHALGVPGRRRYLDAFGQVVREHRHELAMLDAMDGGNPYPAMVADIERCLHQFVTWPAVAGMTGGDTIPIDPRDLHFTEYQPYGVVARVVAYNHPAYFAIKAMLPPLVMGNAVVLKPADQTPLSALRLAELARDVLPPGVLTVLSGGAQTGQALVTHPEVRRIGFTGSLATGLAIQRAAAGSAVRHVSLELGGKNAMIVFPDAPVDVVADAVVAGMNLDSCAGQSCGSTSRVFVHARIHDEVVEAVAARLARIEPGVAYAEGTAMGPLVSAAHRDRVAGYVTAGRDEGARLVCGPSVRDRRAGYYQYPVLFDRVEQSMRIAREEIFGPVISVLGWSDLDDALARANAVQYGLTGAVWTNDLSQAMRAVRGLDTGYVWVNDVSRHYWGMPFGGVRDSGLGREECLDELRSYAQVKAVNVRTRW</sequence>
<gene>
    <name evidence="5" type="ORF">GCM10009681_43620</name>
</gene>
<dbReference type="Gene3D" id="3.40.605.10">
    <property type="entry name" value="Aldehyde Dehydrogenase, Chain A, domain 1"/>
    <property type="match status" value="1"/>
</dbReference>
<evidence type="ECO:0000256" key="1">
    <source>
        <dbReference type="ARBA" id="ARBA00023002"/>
    </source>
</evidence>
<keyword evidence="6" id="KW-1185">Reference proteome</keyword>
<proteinExistence type="inferred from homology"/>
<evidence type="ECO:0000313" key="5">
    <source>
        <dbReference type="EMBL" id="GAA1767836.1"/>
    </source>
</evidence>
<feature type="active site" evidence="2">
    <location>
        <position position="262"/>
    </location>
</feature>
<evidence type="ECO:0000256" key="3">
    <source>
        <dbReference type="RuleBase" id="RU003345"/>
    </source>
</evidence>
<dbReference type="EMBL" id="BAAALS010000024">
    <property type="protein sequence ID" value="GAA1767836.1"/>
    <property type="molecule type" value="Genomic_DNA"/>
</dbReference>
<accession>A0ABP4X894</accession>
<dbReference type="InterPro" id="IPR015590">
    <property type="entry name" value="Aldehyde_DH_dom"/>
</dbReference>